<gene>
    <name evidence="4" type="ORF">JI435_062340</name>
</gene>
<keyword evidence="1" id="KW-0862">Zinc</keyword>
<dbReference type="PANTHER" id="PTHR37543:SF1">
    <property type="entry name" value="CCCH ZINC FINGER DNA BINDING PROTEIN (AFU_ORTHOLOGUE AFUA_5G12760)"/>
    <property type="match status" value="1"/>
</dbReference>
<dbReference type="AlphaFoldDB" id="A0A7U2F5I6"/>
<dbReference type="InterPro" id="IPR057654">
    <property type="entry name" value="Znf-CCCH_tandem"/>
</dbReference>
<dbReference type="Pfam" id="PF25542">
    <property type="entry name" value="zf-CCCH_12"/>
    <property type="match status" value="1"/>
</dbReference>
<sequence length="473" mass="52841">MKQEDHNEPRLNGVDALIELEAATKNVAAALQKSVTEYNELMEKYTALQEMVKNGATNVQANSEPGSHQRYVVVMIDAYENELTDLFLRYAEMSIATQKYTLEDALKDWFKTYHPELAHLHRIVQIYADYGFLFAGSAQSGHGEDGVKQRPLAQLLSTSGAYFNFINVTSEKDVIRKMQGLTIRHIAEPDCIGFWFSTDCCSHLSAPEEYSGKMKNVSAEFATILSDLVEGKLPSLNPAYSRGEVTQVREVTSIQDVVSDNKSAQRKDSYGYFENNRYVARTPPKSDMESFKIPQNMSSPSKPSAMMPPKPRAGLVPLNTAGHRLDHPVRPPTSAEQTALKNRTKKGKLCSPFYLTGTCPVKSCRFDHTPISQNILVALKYKLIKWPCRFGCACRRKDCFNGHLCSTKGCNGPGGFCKFGKDSHGVDMIVAQWVEPVCEWGKPAEGYRSKNSEDQSSKSSMEIWPTMGNLIDI</sequence>
<evidence type="ECO:0000259" key="3">
    <source>
        <dbReference type="PROSITE" id="PS50103"/>
    </source>
</evidence>
<keyword evidence="5" id="KW-1185">Reference proteome</keyword>
<dbReference type="EMBL" id="CP069031">
    <property type="protein sequence ID" value="QRC98871.1"/>
    <property type="molecule type" value="Genomic_DNA"/>
</dbReference>
<protein>
    <recommendedName>
        <fullName evidence="3">C3H1-type domain-containing protein</fullName>
    </recommendedName>
</protein>
<name>A0A7U2F5I6_PHANO</name>
<keyword evidence="1" id="KW-0479">Metal-binding</keyword>
<evidence type="ECO:0000256" key="1">
    <source>
        <dbReference type="PROSITE-ProRule" id="PRU00723"/>
    </source>
</evidence>
<dbReference type="PANTHER" id="PTHR37543">
    <property type="entry name" value="CCCH ZINC FINGER DNA BINDING PROTEIN (AFU_ORTHOLOGUE AFUA_5G12760)"/>
    <property type="match status" value="1"/>
</dbReference>
<evidence type="ECO:0000256" key="2">
    <source>
        <dbReference type="SAM" id="MobiDB-lite"/>
    </source>
</evidence>
<dbReference type="Pfam" id="PF25543">
    <property type="entry name" value="zf-CCCH_tandem"/>
    <property type="match status" value="1"/>
</dbReference>
<dbReference type="Proteomes" id="UP000663193">
    <property type="component" value="Chromosome 9"/>
</dbReference>
<dbReference type="OMA" id="TEYNELM"/>
<dbReference type="OrthoDB" id="2270193at2759"/>
<accession>A0A7U2F5I6</accession>
<reference evidence="5" key="1">
    <citation type="journal article" date="2021" name="BMC Genomics">
        <title>Chromosome-level genome assembly and manually-curated proteome of model necrotroph Parastagonospora nodorum Sn15 reveals a genome-wide trove of candidate effector homologs, and redundancy of virulence-related functions within an accessory chromosome.</title>
        <authorList>
            <person name="Bertazzoni S."/>
            <person name="Jones D.A.B."/>
            <person name="Phan H.T."/>
            <person name="Tan K.-C."/>
            <person name="Hane J.K."/>
        </authorList>
    </citation>
    <scope>NUCLEOTIDE SEQUENCE [LARGE SCALE GENOMIC DNA]</scope>
    <source>
        <strain evidence="5">SN15 / ATCC MYA-4574 / FGSC 10173)</strain>
    </source>
</reference>
<dbReference type="PROSITE" id="PS50103">
    <property type="entry name" value="ZF_C3H1"/>
    <property type="match status" value="1"/>
</dbReference>
<dbReference type="GO" id="GO:0008270">
    <property type="term" value="F:zinc ion binding"/>
    <property type="evidence" value="ECO:0007669"/>
    <property type="project" value="UniProtKB-KW"/>
</dbReference>
<evidence type="ECO:0000313" key="5">
    <source>
        <dbReference type="Proteomes" id="UP000663193"/>
    </source>
</evidence>
<feature type="domain" description="C3H1-type" evidence="3">
    <location>
        <begin position="344"/>
        <end position="371"/>
    </location>
</feature>
<feature type="region of interest" description="Disordered" evidence="2">
    <location>
        <begin position="284"/>
        <end position="308"/>
    </location>
</feature>
<evidence type="ECO:0000313" key="4">
    <source>
        <dbReference type="EMBL" id="QRC98871.1"/>
    </source>
</evidence>
<proteinExistence type="predicted"/>
<dbReference type="VEuPathDB" id="FungiDB:JI435_062340"/>
<dbReference type="InterPro" id="IPR000571">
    <property type="entry name" value="Znf_CCCH"/>
</dbReference>
<feature type="zinc finger region" description="C3H1-type" evidence="1">
    <location>
        <begin position="344"/>
        <end position="371"/>
    </location>
</feature>
<organism evidence="4 5">
    <name type="scientific">Phaeosphaeria nodorum (strain SN15 / ATCC MYA-4574 / FGSC 10173)</name>
    <name type="common">Glume blotch fungus</name>
    <name type="synonym">Parastagonospora nodorum</name>
    <dbReference type="NCBI Taxonomy" id="321614"/>
    <lineage>
        <taxon>Eukaryota</taxon>
        <taxon>Fungi</taxon>
        <taxon>Dikarya</taxon>
        <taxon>Ascomycota</taxon>
        <taxon>Pezizomycotina</taxon>
        <taxon>Dothideomycetes</taxon>
        <taxon>Pleosporomycetidae</taxon>
        <taxon>Pleosporales</taxon>
        <taxon>Pleosporineae</taxon>
        <taxon>Phaeosphaeriaceae</taxon>
        <taxon>Parastagonospora</taxon>
    </lineage>
</organism>
<keyword evidence="1" id="KW-0863">Zinc-finger</keyword>